<dbReference type="GO" id="GO:0009306">
    <property type="term" value="P:protein secretion"/>
    <property type="evidence" value="ECO:0007669"/>
    <property type="project" value="TreeGrafter"/>
</dbReference>
<reference evidence="9 10" key="1">
    <citation type="journal article" date="2019" name="Sci. Rep.">
        <title>Comparative genomics of chytrid fungi reveal insights into the obligate biotrophic and pathogenic lifestyle of Synchytrium endobioticum.</title>
        <authorList>
            <person name="van de Vossenberg B.T.L.H."/>
            <person name="Warris S."/>
            <person name="Nguyen H.D.T."/>
            <person name="van Gent-Pelzer M.P.E."/>
            <person name="Joly D.L."/>
            <person name="van de Geest H.C."/>
            <person name="Bonants P.J.M."/>
            <person name="Smith D.S."/>
            <person name="Levesque C.A."/>
            <person name="van der Lee T.A.J."/>
        </authorList>
    </citation>
    <scope>NUCLEOTIDE SEQUENCE [LARGE SCALE GENOMIC DNA]</scope>
    <source>
        <strain evidence="9 10">CBS 809.83</strain>
    </source>
</reference>
<comment type="function">
    <text evidence="1 8">Golgi membrane protein involved in vesicular trafficking.</text>
</comment>
<name>A0A507DXS9_9FUNG</name>
<gene>
    <name evidence="9" type="ORF">PhCBS80983_g04667</name>
</gene>
<dbReference type="PANTHER" id="PTHR13019:SF7">
    <property type="entry name" value="GOLGI APPARATUS MEMBRANE PROTEIN TVP23"/>
    <property type="match status" value="1"/>
</dbReference>
<feature type="transmembrane region" description="Helical" evidence="8">
    <location>
        <begin position="131"/>
        <end position="152"/>
    </location>
</feature>
<evidence type="ECO:0000256" key="6">
    <source>
        <dbReference type="ARBA" id="ARBA00022989"/>
    </source>
</evidence>
<keyword evidence="6 8" id="KW-1133">Transmembrane helix</keyword>
<dbReference type="GO" id="GO:0000139">
    <property type="term" value="C:Golgi membrane"/>
    <property type="evidence" value="ECO:0007669"/>
    <property type="project" value="UniProtKB-SubCell"/>
</dbReference>
<feature type="transmembrane region" description="Helical" evidence="8">
    <location>
        <begin position="58"/>
        <end position="87"/>
    </location>
</feature>
<dbReference type="EMBL" id="QEAQ01000080">
    <property type="protein sequence ID" value="TPX56261.1"/>
    <property type="molecule type" value="Genomic_DNA"/>
</dbReference>
<protein>
    <recommendedName>
        <fullName evidence="4 8">Golgi apparatus membrane protein TVP23</fullName>
    </recommendedName>
</protein>
<comment type="subcellular location">
    <subcellularLocation>
        <location evidence="8">Golgi apparatus membrane</location>
        <topology evidence="8">Multi-pass membrane protein</topology>
    </subcellularLocation>
    <subcellularLocation>
        <location evidence="2">Membrane</location>
        <topology evidence="2">Multi-pass membrane protein</topology>
    </subcellularLocation>
</comment>
<evidence type="ECO:0000256" key="8">
    <source>
        <dbReference type="RuleBase" id="RU361206"/>
    </source>
</evidence>
<evidence type="ECO:0000256" key="1">
    <source>
        <dbReference type="ARBA" id="ARBA00003246"/>
    </source>
</evidence>
<dbReference type="OrthoDB" id="2151161at2759"/>
<proteinExistence type="inferred from homology"/>
<dbReference type="AlphaFoldDB" id="A0A507DXS9"/>
<keyword evidence="10" id="KW-1185">Reference proteome</keyword>
<organism evidence="9 10">
    <name type="scientific">Powellomyces hirtus</name>
    <dbReference type="NCBI Taxonomy" id="109895"/>
    <lineage>
        <taxon>Eukaryota</taxon>
        <taxon>Fungi</taxon>
        <taxon>Fungi incertae sedis</taxon>
        <taxon>Chytridiomycota</taxon>
        <taxon>Chytridiomycota incertae sedis</taxon>
        <taxon>Chytridiomycetes</taxon>
        <taxon>Spizellomycetales</taxon>
        <taxon>Powellomycetaceae</taxon>
        <taxon>Powellomyces</taxon>
    </lineage>
</organism>
<dbReference type="Proteomes" id="UP000318582">
    <property type="component" value="Unassembled WGS sequence"/>
</dbReference>
<evidence type="ECO:0000313" key="10">
    <source>
        <dbReference type="Proteomes" id="UP000318582"/>
    </source>
</evidence>
<dbReference type="InterPro" id="IPR008564">
    <property type="entry name" value="TVP23-like"/>
</dbReference>
<dbReference type="Pfam" id="PF05832">
    <property type="entry name" value="DUF846"/>
    <property type="match status" value="1"/>
</dbReference>
<evidence type="ECO:0000256" key="2">
    <source>
        <dbReference type="ARBA" id="ARBA00004141"/>
    </source>
</evidence>
<comment type="similarity">
    <text evidence="3 8">Belongs to the TVP23 family.</text>
</comment>
<dbReference type="STRING" id="109895.A0A507DXS9"/>
<evidence type="ECO:0000256" key="4">
    <source>
        <dbReference type="ARBA" id="ARBA00013603"/>
    </source>
</evidence>
<dbReference type="GO" id="GO:0016192">
    <property type="term" value="P:vesicle-mediated transport"/>
    <property type="evidence" value="ECO:0007669"/>
    <property type="project" value="TreeGrafter"/>
</dbReference>
<keyword evidence="7 8" id="KW-0472">Membrane</keyword>
<evidence type="ECO:0000256" key="5">
    <source>
        <dbReference type="ARBA" id="ARBA00022692"/>
    </source>
</evidence>
<comment type="caution">
    <text evidence="9">The sequence shown here is derived from an EMBL/GenBank/DDBJ whole genome shotgun (WGS) entry which is preliminary data.</text>
</comment>
<keyword evidence="8" id="KW-0333">Golgi apparatus</keyword>
<evidence type="ECO:0000256" key="7">
    <source>
        <dbReference type="ARBA" id="ARBA00023136"/>
    </source>
</evidence>
<accession>A0A507DXS9</accession>
<dbReference type="PANTHER" id="PTHR13019">
    <property type="entry name" value="GOLGI APPARATUS MEMBRANE PROTEIN TVP23"/>
    <property type="match status" value="1"/>
</dbReference>
<evidence type="ECO:0000256" key="3">
    <source>
        <dbReference type="ARBA" id="ARBA00005467"/>
    </source>
</evidence>
<evidence type="ECO:0000313" key="9">
    <source>
        <dbReference type="EMBL" id="TPX56261.1"/>
    </source>
</evidence>
<feature type="transmembrane region" description="Helical" evidence="8">
    <location>
        <begin position="158"/>
        <end position="176"/>
    </location>
</feature>
<keyword evidence="5 8" id="KW-0812">Transmembrane</keyword>
<sequence>MADRVNLVNNAAPIAGADLETGGHIANAQQAAAPQNIFRASSHPTALLFHLAFRVGALLTYILCSLFTTNFVLPFVIIVLLLAFDFWTVKNVTGRLLVGLRWWNEIREDGSNEWVFESRENRLVNATDSRVFWMALYVTPALWALFAFISILKLSIGWLLVTVVALLMSMANVIGYTKCEKDAKAKVASYLAGQSVVQGFVGNMISNRLGGFFGGSTTAAPAR</sequence>